<dbReference type="SUPFAM" id="SSF51735">
    <property type="entry name" value="NAD(P)-binding Rossmann-fold domains"/>
    <property type="match status" value="1"/>
</dbReference>
<dbReference type="PANTHER" id="PTHR43431:SF1">
    <property type="entry name" value="OS08G0476300 PROTEIN"/>
    <property type="match status" value="1"/>
</dbReference>
<dbReference type="Proteomes" id="UP001497522">
    <property type="component" value="Chromosome 14"/>
</dbReference>
<evidence type="ECO:0000313" key="1">
    <source>
        <dbReference type="EMBL" id="CAK9864448.1"/>
    </source>
</evidence>
<reference evidence="1" key="1">
    <citation type="submission" date="2024-03" db="EMBL/GenBank/DDBJ databases">
        <authorList>
            <consortium name="ELIXIR-Norway"/>
            <consortium name="Elixir Norway"/>
        </authorList>
    </citation>
    <scope>NUCLEOTIDE SEQUENCE</scope>
</reference>
<dbReference type="InterPro" id="IPR002347">
    <property type="entry name" value="SDR_fam"/>
</dbReference>
<keyword evidence="2" id="KW-1185">Reference proteome</keyword>
<name>A0ABP1APL5_9BRYO</name>
<gene>
    <name evidence="1" type="ORF">CSSPJE1EN2_LOCUS7443</name>
</gene>
<accession>A0ABP1APL5</accession>
<organism evidence="1 2">
    <name type="scientific">Sphagnum jensenii</name>
    <dbReference type="NCBI Taxonomy" id="128206"/>
    <lineage>
        <taxon>Eukaryota</taxon>
        <taxon>Viridiplantae</taxon>
        <taxon>Streptophyta</taxon>
        <taxon>Embryophyta</taxon>
        <taxon>Bryophyta</taxon>
        <taxon>Sphagnophytina</taxon>
        <taxon>Sphagnopsida</taxon>
        <taxon>Sphagnales</taxon>
        <taxon>Sphagnaceae</taxon>
        <taxon>Sphagnum</taxon>
    </lineage>
</organism>
<dbReference type="Pfam" id="PF00106">
    <property type="entry name" value="adh_short"/>
    <property type="match status" value="1"/>
</dbReference>
<dbReference type="InterPro" id="IPR036291">
    <property type="entry name" value="NAD(P)-bd_dom_sf"/>
</dbReference>
<sequence>MVGVAVVVGVGPGLGLSIARRFAREKYTVAILSRDLEKLTKMAEDIVEKEKSGQVCAIRIDCADSKSVKEAFEAVNSLGPVEALVYNTNTPFPWPPPKFTEINVESFQRSITIPCVGAFLCVQQVIQGMVERQKGTLLFTGATASMRGGAGFSEIACGKFALRALAQSLAREYQPQGIHVAHIIVDGVISSPRYSPPPQHYGIPHRKYFPEHAAEPDVGGRYNTIREEDAMMKPDTIAEIYWHVHSQHKSAWTHELDVRPFPEKF</sequence>
<proteinExistence type="predicted"/>
<dbReference type="PRINTS" id="PR00081">
    <property type="entry name" value="GDHRDH"/>
</dbReference>
<dbReference type="PANTHER" id="PTHR43431">
    <property type="entry name" value="OXIDOREDUCTASE, SHORT CHAIN DEHYDROGENASE/REDUCTASE FAMILY (AFU_ORTHOLOGUE AFUA_5G14000)"/>
    <property type="match status" value="1"/>
</dbReference>
<dbReference type="Gene3D" id="3.40.50.720">
    <property type="entry name" value="NAD(P)-binding Rossmann-like Domain"/>
    <property type="match status" value="1"/>
</dbReference>
<evidence type="ECO:0000313" key="2">
    <source>
        <dbReference type="Proteomes" id="UP001497522"/>
    </source>
</evidence>
<dbReference type="EMBL" id="OZ023715">
    <property type="protein sequence ID" value="CAK9864448.1"/>
    <property type="molecule type" value="Genomic_DNA"/>
</dbReference>
<protein>
    <submittedName>
        <fullName evidence="1">Uncharacterized protein</fullName>
    </submittedName>
</protein>